<evidence type="ECO:0000313" key="2">
    <source>
        <dbReference type="EMBL" id="VDK58126.1"/>
    </source>
</evidence>
<evidence type="ECO:0000313" key="4">
    <source>
        <dbReference type="WBParaSite" id="GPUH_0000738601-mRNA-1"/>
    </source>
</evidence>
<dbReference type="AlphaFoldDB" id="A0A183DF86"/>
<feature type="region of interest" description="Disordered" evidence="1">
    <location>
        <begin position="1"/>
        <end position="39"/>
    </location>
</feature>
<name>A0A183DF86_9BILA</name>
<evidence type="ECO:0000256" key="1">
    <source>
        <dbReference type="SAM" id="MobiDB-lite"/>
    </source>
</evidence>
<dbReference type="EMBL" id="UYRT01018975">
    <property type="protein sequence ID" value="VDK58126.1"/>
    <property type="molecule type" value="Genomic_DNA"/>
</dbReference>
<reference evidence="2 3" key="2">
    <citation type="submission" date="2018-11" db="EMBL/GenBank/DDBJ databases">
        <authorList>
            <consortium name="Pathogen Informatics"/>
        </authorList>
    </citation>
    <scope>NUCLEOTIDE SEQUENCE [LARGE SCALE GENOMIC DNA]</scope>
</reference>
<dbReference type="WBParaSite" id="GPUH_0000738601-mRNA-1">
    <property type="protein sequence ID" value="GPUH_0000738601-mRNA-1"/>
    <property type="gene ID" value="GPUH_0000738601"/>
</dbReference>
<organism evidence="4">
    <name type="scientific">Gongylonema pulchrum</name>
    <dbReference type="NCBI Taxonomy" id="637853"/>
    <lineage>
        <taxon>Eukaryota</taxon>
        <taxon>Metazoa</taxon>
        <taxon>Ecdysozoa</taxon>
        <taxon>Nematoda</taxon>
        <taxon>Chromadorea</taxon>
        <taxon>Rhabditida</taxon>
        <taxon>Spirurina</taxon>
        <taxon>Spiruromorpha</taxon>
        <taxon>Spiruroidea</taxon>
        <taxon>Gongylonematidae</taxon>
        <taxon>Gongylonema</taxon>
    </lineage>
</organism>
<sequence length="39" mass="4199">MESASLIVSDEPVAGRASIETTEDESAAEPPDVRVRHDM</sequence>
<dbReference type="Proteomes" id="UP000271098">
    <property type="component" value="Unassembled WGS sequence"/>
</dbReference>
<proteinExistence type="predicted"/>
<reference evidence="4" key="1">
    <citation type="submission" date="2016-06" db="UniProtKB">
        <authorList>
            <consortium name="WormBaseParasite"/>
        </authorList>
    </citation>
    <scope>IDENTIFICATION</scope>
</reference>
<protein>
    <submittedName>
        <fullName evidence="4">Transcriptional regulator</fullName>
    </submittedName>
</protein>
<gene>
    <name evidence="2" type="ORF">GPUH_LOCUS7379</name>
</gene>
<evidence type="ECO:0000313" key="3">
    <source>
        <dbReference type="Proteomes" id="UP000271098"/>
    </source>
</evidence>
<accession>A0A183DF86</accession>
<keyword evidence="3" id="KW-1185">Reference proteome</keyword>